<accession>A0ABW8J986</accession>
<sequence>MDGPLAGSGVAMSAGDLFTISMAGVQRQENRPGELQTDPLAWRRQVSGVGEPKRGDRDGLGQ</sequence>
<comment type="caution">
    <text evidence="2">The sequence shown here is derived from an EMBL/GenBank/DDBJ whole genome shotgun (WGS) entry which is preliminary data.</text>
</comment>
<dbReference type="Proteomes" id="UP001620339">
    <property type="component" value="Unassembled WGS sequence"/>
</dbReference>
<evidence type="ECO:0000313" key="2">
    <source>
        <dbReference type="EMBL" id="MFK2878090.1"/>
    </source>
</evidence>
<protein>
    <submittedName>
        <fullName evidence="2">Uncharacterized protein</fullName>
    </submittedName>
</protein>
<proteinExistence type="predicted"/>
<keyword evidence="3" id="KW-1185">Reference proteome</keyword>
<evidence type="ECO:0000256" key="1">
    <source>
        <dbReference type="SAM" id="MobiDB-lite"/>
    </source>
</evidence>
<feature type="region of interest" description="Disordered" evidence="1">
    <location>
        <begin position="25"/>
        <end position="62"/>
    </location>
</feature>
<reference evidence="2 3" key="1">
    <citation type="submission" date="2020-10" db="EMBL/GenBank/DDBJ databases">
        <title>Phylogeny of dyella-like bacteria.</title>
        <authorList>
            <person name="Fu J."/>
        </authorList>
    </citation>
    <scope>NUCLEOTIDE SEQUENCE [LARGE SCALE GENOMIC DNA]</scope>
    <source>
        <strain evidence="2 3">KACC 19113</strain>
    </source>
</reference>
<evidence type="ECO:0000313" key="3">
    <source>
        <dbReference type="Proteomes" id="UP001620339"/>
    </source>
</evidence>
<name>A0ABW8J986_9GAMM</name>
<organism evidence="2 3">
    <name type="scientific">Rhodanobacter hydrolyticus</name>
    <dbReference type="NCBI Taxonomy" id="2250595"/>
    <lineage>
        <taxon>Bacteria</taxon>
        <taxon>Pseudomonadati</taxon>
        <taxon>Pseudomonadota</taxon>
        <taxon>Gammaproteobacteria</taxon>
        <taxon>Lysobacterales</taxon>
        <taxon>Rhodanobacteraceae</taxon>
        <taxon>Rhodanobacter</taxon>
    </lineage>
</organism>
<dbReference type="RefSeq" id="WP_404614581.1">
    <property type="nucleotide sequence ID" value="NZ_JADIKK010000008.1"/>
</dbReference>
<feature type="compositionally biased region" description="Basic and acidic residues" evidence="1">
    <location>
        <begin position="51"/>
        <end position="62"/>
    </location>
</feature>
<gene>
    <name evidence="2" type="ORF">ISP25_13500</name>
</gene>
<dbReference type="EMBL" id="JADIKK010000008">
    <property type="protein sequence ID" value="MFK2878090.1"/>
    <property type="molecule type" value="Genomic_DNA"/>
</dbReference>